<dbReference type="EMBL" id="MU006703">
    <property type="protein sequence ID" value="KAF2632355.1"/>
    <property type="molecule type" value="Genomic_DNA"/>
</dbReference>
<proteinExistence type="predicted"/>
<accession>A0ACB6SDG6</accession>
<gene>
    <name evidence="1" type="ORF">BU25DRAFT_428230</name>
</gene>
<sequence length="260" mass="28068">MCGNIEDIDDGHMFGASVIIARGGKIGLRKTYGTVTASGRSHAKDDLYLTMPLSKSSTAALVLRAIDYGVSLSTRKKREITVRQCLTHTAGMYPEFSPPGLATIDIGDLETYVRNVSAMPLLVATDTKEQSFSQIAREELFQPAGTKETVYRLNSNDPRRVPGAFQNHTGELNSDAWTAETSSNSLLNLPANFTLLGGYTRGAGHHLTVGATASPGSFYAIGGGSIMWFVDPARDLSIVFVSVGRIEGLAHQLRFLRLLT</sequence>
<comment type="caution">
    <text evidence="1">The sequence shown here is derived from an EMBL/GenBank/DDBJ whole genome shotgun (WGS) entry which is preliminary data.</text>
</comment>
<evidence type="ECO:0000313" key="1">
    <source>
        <dbReference type="EMBL" id="KAF2632355.1"/>
    </source>
</evidence>
<reference evidence="1" key="1">
    <citation type="journal article" date="2020" name="Stud. Mycol.">
        <title>101 Dothideomycetes genomes: a test case for predicting lifestyles and emergence of pathogens.</title>
        <authorList>
            <person name="Haridas S."/>
            <person name="Albert R."/>
            <person name="Binder M."/>
            <person name="Bloem J."/>
            <person name="Labutti K."/>
            <person name="Salamov A."/>
            <person name="Andreopoulos B."/>
            <person name="Baker S."/>
            <person name="Barry K."/>
            <person name="Bills G."/>
            <person name="Bluhm B."/>
            <person name="Cannon C."/>
            <person name="Castanera R."/>
            <person name="Culley D."/>
            <person name="Daum C."/>
            <person name="Ezra D."/>
            <person name="Gonzalez J."/>
            <person name="Henrissat B."/>
            <person name="Kuo A."/>
            <person name="Liang C."/>
            <person name="Lipzen A."/>
            <person name="Lutzoni F."/>
            <person name="Magnuson J."/>
            <person name="Mondo S."/>
            <person name="Nolan M."/>
            <person name="Ohm R."/>
            <person name="Pangilinan J."/>
            <person name="Park H.-J."/>
            <person name="Ramirez L."/>
            <person name="Alfaro M."/>
            <person name="Sun H."/>
            <person name="Tritt A."/>
            <person name="Yoshinaga Y."/>
            <person name="Zwiers L.-H."/>
            <person name="Turgeon B."/>
            <person name="Goodwin S."/>
            <person name="Spatafora J."/>
            <person name="Crous P."/>
            <person name="Grigoriev I."/>
        </authorList>
    </citation>
    <scope>NUCLEOTIDE SEQUENCE</scope>
    <source>
        <strain evidence="1">CBS 525.71</strain>
    </source>
</reference>
<keyword evidence="2" id="KW-1185">Reference proteome</keyword>
<evidence type="ECO:0000313" key="2">
    <source>
        <dbReference type="Proteomes" id="UP000799754"/>
    </source>
</evidence>
<name>A0ACB6SDG6_9PLEO</name>
<dbReference type="Proteomes" id="UP000799754">
    <property type="component" value="Unassembled WGS sequence"/>
</dbReference>
<protein>
    <submittedName>
        <fullName evidence="1">Beta-lactamase/transpeptidase-like protein</fullName>
    </submittedName>
</protein>
<organism evidence="1 2">
    <name type="scientific">Macroventuria anomochaeta</name>
    <dbReference type="NCBI Taxonomy" id="301207"/>
    <lineage>
        <taxon>Eukaryota</taxon>
        <taxon>Fungi</taxon>
        <taxon>Dikarya</taxon>
        <taxon>Ascomycota</taxon>
        <taxon>Pezizomycotina</taxon>
        <taxon>Dothideomycetes</taxon>
        <taxon>Pleosporomycetidae</taxon>
        <taxon>Pleosporales</taxon>
        <taxon>Pleosporineae</taxon>
        <taxon>Didymellaceae</taxon>
        <taxon>Macroventuria</taxon>
    </lineage>
</organism>